<dbReference type="PANTHER" id="PTHR21879">
    <property type="entry name" value="FI03362P-RELATED-RELATED"/>
    <property type="match status" value="1"/>
</dbReference>
<dbReference type="Proteomes" id="UP000694846">
    <property type="component" value="Unplaced"/>
</dbReference>
<feature type="signal peptide" evidence="2">
    <location>
        <begin position="1"/>
        <end position="22"/>
    </location>
</feature>
<protein>
    <submittedName>
        <fullName evidence="5">Uncharacterized protein LOC112688421</fullName>
    </submittedName>
</protein>
<name>A0A2S2QVD1_9HEMI</name>
<dbReference type="PANTHER" id="PTHR21879:SF14">
    <property type="entry name" value="OSIRIS 8"/>
    <property type="match status" value="1"/>
</dbReference>
<reference evidence="5" key="2">
    <citation type="submission" date="2025-04" db="UniProtKB">
        <authorList>
            <consortium name="RefSeq"/>
        </authorList>
    </citation>
    <scope>IDENTIFICATION</scope>
    <source>
        <tissue evidence="5">Whole body</tissue>
    </source>
</reference>
<feature type="chain" id="PRO_5044579270" evidence="2">
    <location>
        <begin position="23"/>
        <end position="255"/>
    </location>
</feature>
<proteinExistence type="predicted"/>
<feature type="transmembrane region" description="Helical" evidence="1">
    <location>
        <begin position="153"/>
        <end position="174"/>
    </location>
</feature>
<keyword evidence="2" id="KW-0732">Signal</keyword>
<dbReference type="AlphaFoldDB" id="A0A2S2QVD1"/>
<evidence type="ECO:0000256" key="1">
    <source>
        <dbReference type="SAM" id="Phobius"/>
    </source>
</evidence>
<dbReference type="GeneID" id="112688421"/>
<sequence>MSRSAVVFFAFAIAFSSAAATAQPPEARKIDTGVGGDFRVVFKVFQDCSKSQFGPCIKHKLLTALDRINEQPEMELFDGVRLVKDPGAQNDVVQDLSSARSAGDDETTSLDTLVIDKVMNFFKSRSLQFKLLDNESRQMADGRKKSNKYNSLLMYPFMMGGMTIPLAFGVLALLAGKALIIAKLALVLSAIVGLKKLFTDDHGSSHEYVTHGSGHYRRSLPGEPIAAAASNMAYSSYMPVYEEPVRSTTMNAIPL</sequence>
<keyword evidence="1" id="KW-0812">Transmembrane</keyword>
<dbReference type="GO" id="GO:0016020">
    <property type="term" value="C:membrane"/>
    <property type="evidence" value="ECO:0007669"/>
    <property type="project" value="TreeGrafter"/>
</dbReference>
<organism evidence="3">
    <name type="scientific">Sipha flava</name>
    <name type="common">yellow sugarcane aphid</name>
    <dbReference type="NCBI Taxonomy" id="143950"/>
    <lineage>
        <taxon>Eukaryota</taxon>
        <taxon>Metazoa</taxon>
        <taxon>Ecdysozoa</taxon>
        <taxon>Arthropoda</taxon>
        <taxon>Hexapoda</taxon>
        <taxon>Insecta</taxon>
        <taxon>Pterygota</taxon>
        <taxon>Neoptera</taxon>
        <taxon>Paraneoptera</taxon>
        <taxon>Hemiptera</taxon>
        <taxon>Sternorrhyncha</taxon>
        <taxon>Aphidomorpha</taxon>
        <taxon>Aphidoidea</taxon>
        <taxon>Aphididae</taxon>
        <taxon>Sipha</taxon>
    </lineage>
</organism>
<dbReference type="OrthoDB" id="6620280at2759"/>
<accession>A0A2S2QVD1</accession>
<keyword evidence="4" id="KW-1185">Reference proteome</keyword>
<evidence type="ECO:0000313" key="5">
    <source>
        <dbReference type="RefSeq" id="XP_025417374.1"/>
    </source>
</evidence>
<keyword evidence="1" id="KW-1133">Transmembrane helix</keyword>
<keyword evidence="1" id="KW-0472">Membrane</keyword>
<dbReference type="InterPro" id="IPR012464">
    <property type="entry name" value="DUF1676"/>
</dbReference>
<gene>
    <name evidence="5" type="primary">LOC112688421</name>
    <name evidence="3" type="ORF">g.107677</name>
</gene>
<dbReference type="EMBL" id="GGMS01012505">
    <property type="protein sequence ID" value="MBY81708.1"/>
    <property type="molecule type" value="Transcribed_RNA"/>
</dbReference>
<evidence type="ECO:0000256" key="2">
    <source>
        <dbReference type="SAM" id="SignalP"/>
    </source>
</evidence>
<dbReference type="Pfam" id="PF07898">
    <property type="entry name" value="DUF1676"/>
    <property type="match status" value="1"/>
</dbReference>
<evidence type="ECO:0000313" key="4">
    <source>
        <dbReference type="Proteomes" id="UP000694846"/>
    </source>
</evidence>
<dbReference type="RefSeq" id="XP_025417374.1">
    <property type="nucleotide sequence ID" value="XM_025561589.1"/>
</dbReference>
<evidence type="ECO:0000313" key="3">
    <source>
        <dbReference type="EMBL" id="MBY81708.1"/>
    </source>
</evidence>
<reference evidence="3" key="1">
    <citation type="submission" date="2018-04" db="EMBL/GenBank/DDBJ databases">
        <title>Transcriptome assembly of Sipha flava.</title>
        <authorList>
            <person name="Scully E.D."/>
            <person name="Geib S.M."/>
            <person name="Palmer N.A."/>
            <person name="Koch K."/>
            <person name="Bradshaw J."/>
            <person name="Heng-Moss T."/>
            <person name="Sarath G."/>
        </authorList>
    </citation>
    <scope>NUCLEOTIDE SEQUENCE</scope>
</reference>